<dbReference type="RefSeq" id="WP_056977168.1">
    <property type="nucleotide sequence ID" value="NZ_AYYP01000061.1"/>
</dbReference>
<evidence type="ECO:0000313" key="8">
    <source>
        <dbReference type="Proteomes" id="UP000051008"/>
    </source>
</evidence>
<feature type="domain" description="Sugar-binding" evidence="5">
    <location>
        <begin position="92"/>
        <end position="341"/>
    </location>
</feature>
<comment type="similarity">
    <text evidence="1">Belongs to the SorC transcriptional regulatory family.</text>
</comment>
<dbReference type="Pfam" id="PF04198">
    <property type="entry name" value="Sugar-bind"/>
    <property type="match status" value="1"/>
</dbReference>
<evidence type="ECO:0000256" key="4">
    <source>
        <dbReference type="ARBA" id="ARBA00023163"/>
    </source>
</evidence>
<dbReference type="AlphaFoldDB" id="A0A0R2A8Q6"/>
<sequence>MHQELEWIELIAPDMVDVMSQRFIILRNISWAQPVGRRSLAQTLGMSERVLRTETDFLKKQELISVTKSGMILTAKGQETIYGLTGLMDQLLGLQQMERRLSKALHIKRCLIVSGDSDKQPQVIDNMGKLVNDTLKMLLPEGPNTIAVMGGTTMAQVANCLSPDLSNQRQLTFVPARGGIGERVEIQANNVCAQMALKTGGKHRALYVPEQVSEEAYRPLLKEPAIQEVVSLIRSSNVAIHSIGEAIHMAKRRAMSPEIIAMLTKQKAVGEAFGYFFDETGKIIYRIPRIGLQLEDLASMDCVFAVAGGSSKAKAIRAYMQLAPSNTCLITDEGAAKLILKE</sequence>
<dbReference type="InterPro" id="IPR036390">
    <property type="entry name" value="WH_DNA-bd_sf"/>
</dbReference>
<dbReference type="Gene3D" id="3.40.50.1360">
    <property type="match status" value="1"/>
</dbReference>
<dbReference type="GO" id="GO:0030246">
    <property type="term" value="F:carbohydrate binding"/>
    <property type="evidence" value="ECO:0007669"/>
    <property type="project" value="InterPro"/>
</dbReference>
<accession>A0A0R2A8Q6</accession>
<reference evidence="7 8" key="1">
    <citation type="journal article" date="2015" name="Genome Announc.">
        <title>Expanding the biotechnology potential of lactobacilli through comparative genomics of 213 strains and associated genera.</title>
        <authorList>
            <person name="Sun Z."/>
            <person name="Harris H.M."/>
            <person name="McCann A."/>
            <person name="Guo C."/>
            <person name="Argimon S."/>
            <person name="Zhang W."/>
            <person name="Yang X."/>
            <person name="Jeffery I.B."/>
            <person name="Cooney J.C."/>
            <person name="Kagawa T.F."/>
            <person name="Liu W."/>
            <person name="Song Y."/>
            <person name="Salvetti E."/>
            <person name="Wrobel A."/>
            <person name="Rasinkangas P."/>
            <person name="Parkhill J."/>
            <person name="Rea M.C."/>
            <person name="O'Sullivan O."/>
            <person name="Ritari J."/>
            <person name="Douillard F.P."/>
            <person name="Paul Ross R."/>
            <person name="Yang R."/>
            <person name="Briner A.E."/>
            <person name="Felis G.E."/>
            <person name="de Vos W.M."/>
            <person name="Barrangou R."/>
            <person name="Klaenhammer T.R."/>
            <person name="Caufield P.W."/>
            <person name="Cui Y."/>
            <person name="Zhang H."/>
            <person name="O'Toole P.W."/>
        </authorList>
    </citation>
    <scope>NUCLEOTIDE SEQUENCE [LARGE SCALE GENOMIC DNA]</scope>
    <source>
        <strain evidence="7 8">DSM 20509</strain>
    </source>
</reference>
<proteinExistence type="inferred from homology"/>
<comment type="caution">
    <text evidence="7">The sequence shown here is derived from an EMBL/GenBank/DDBJ whole genome shotgun (WGS) entry which is preliminary data.</text>
</comment>
<dbReference type="Pfam" id="PF21715">
    <property type="entry name" value="CggR_N"/>
    <property type="match status" value="1"/>
</dbReference>
<organism evidence="7 8">
    <name type="scientific">Ligilactobacillus agilis DSM 20509</name>
    <dbReference type="NCBI Taxonomy" id="1423718"/>
    <lineage>
        <taxon>Bacteria</taxon>
        <taxon>Bacillati</taxon>
        <taxon>Bacillota</taxon>
        <taxon>Bacilli</taxon>
        <taxon>Lactobacillales</taxon>
        <taxon>Lactobacillaceae</taxon>
        <taxon>Ligilactobacillus</taxon>
    </lineage>
</organism>
<evidence type="ECO:0000313" key="7">
    <source>
        <dbReference type="EMBL" id="KRM63472.1"/>
    </source>
</evidence>
<dbReference type="SUPFAM" id="SSF46785">
    <property type="entry name" value="Winged helix' DNA-binding domain"/>
    <property type="match status" value="1"/>
</dbReference>
<keyword evidence="4" id="KW-0804">Transcription</keyword>
<dbReference type="Gene3D" id="1.10.10.10">
    <property type="entry name" value="Winged helix-like DNA-binding domain superfamily/Winged helix DNA-binding domain"/>
    <property type="match status" value="1"/>
</dbReference>
<keyword evidence="2" id="KW-0805">Transcription regulation</keyword>
<keyword evidence="3" id="KW-0238">DNA-binding</keyword>
<dbReference type="InterPro" id="IPR036388">
    <property type="entry name" value="WH-like_DNA-bd_sf"/>
</dbReference>
<dbReference type="InterPro" id="IPR007324">
    <property type="entry name" value="Sugar-bd_dom_put"/>
</dbReference>
<dbReference type="OrthoDB" id="9793820at2"/>
<dbReference type="Proteomes" id="UP000051008">
    <property type="component" value="Unassembled WGS sequence"/>
</dbReference>
<dbReference type="EMBL" id="AYYP01000061">
    <property type="protein sequence ID" value="KRM63472.1"/>
    <property type="molecule type" value="Genomic_DNA"/>
</dbReference>
<feature type="domain" description="CggR N-terminal DNA binding" evidence="6">
    <location>
        <begin position="18"/>
        <end position="88"/>
    </location>
</feature>
<evidence type="ECO:0000256" key="1">
    <source>
        <dbReference type="ARBA" id="ARBA00010466"/>
    </source>
</evidence>
<dbReference type="GO" id="GO:0003677">
    <property type="term" value="F:DNA binding"/>
    <property type="evidence" value="ECO:0007669"/>
    <property type="project" value="UniProtKB-KW"/>
</dbReference>
<dbReference type="PANTHER" id="PTHR34294">
    <property type="entry name" value="TRANSCRIPTIONAL REGULATOR-RELATED"/>
    <property type="match status" value="1"/>
</dbReference>
<gene>
    <name evidence="7" type="ORF">FC14_GL000508</name>
</gene>
<name>A0A0R2A8Q6_9LACO</name>
<dbReference type="SUPFAM" id="SSF100950">
    <property type="entry name" value="NagB/RpiA/CoA transferase-like"/>
    <property type="match status" value="1"/>
</dbReference>
<dbReference type="InterPro" id="IPR048715">
    <property type="entry name" value="CggR_N"/>
</dbReference>
<dbReference type="InterPro" id="IPR051054">
    <property type="entry name" value="SorC_transcr_regulators"/>
</dbReference>
<dbReference type="PATRIC" id="fig|1423718.3.peg.527"/>
<protein>
    <submittedName>
        <fullName evidence="7">Central glycolyticproteinregulator</fullName>
    </submittedName>
</protein>
<evidence type="ECO:0000256" key="2">
    <source>
        <dbReference type="ARBA" id="ARBA00023015"/>
    </source>
</evidence>
<dbReference type="PANTHER" id="PTHR34294:SF5">
    <property type="entry name" value="CENTRAL GLYCOLYTIC GENES REGULATOR"/>
    <property type="match status" value="1"/>
</dbReference>
<evidence type="ECO:0000256" key="3">
    <source>
        <dbReference type="ARBA" id="ARBA00023125"/>
    </source>
</evidence>
<evidence type="ECO:0000259" key="6">
    <source>
        <dbReference type="Pfam" id="PF21715"/>
    </source>
</evidence>
<keyword evidence="8" id="KW-1185">Reference proteome</keyword>
<evidence type="ECO:0000259" key="5">
    <source>
        <dbReference type="Pfam" id="PF04198"/>
    </source>
</evidence>
<dbReference type="InterPro" id="IPR037171">
    <property type="entry name" value="NagB/RpiA_transferase-like"/>
</dbReference>